<evidence type="ECO:0000256" key="5">
    <source>
        <dbReference type="SAM" id="MobiDB-lite"/>
    </source>
</evidence>
<dbReference type="eggNOG" id="KOG4032">
    <property type="taxonomic scope" value="Eukaryota"/>
</dbReference>
<dbReference type="Proteomes" id="UP000001593">
    <property type="component" value="Unassembled WGS sequence"/>
</dbReference>
<feature type="compositionally biased region" description="Basic and acidic residues" evidence="5">
    <location>
        <begin position="185"/>
        <end position="199"/>
    </location>
</feature>
<evidence type="ECO:0000256" key="1">
    <source>
        <dbReference type="ARBA" id="ARBA00002210"/>
    </source>
</evidence>
<feature type="compositionally biased region" description="Basic and acidic residues" evidence="5">
    <location>
        <begin position="166"/>
        <end position="177"/>
    </location>
</feature>
<reference evidence="6 7" key="1">
    <citation type="journal article" date="2007" name="Science">
        <title>Sea anemone genome reveals ancestral eumetazoan gene repertoire and genomic organization.</title>
        <authorList>
            <person name="Putnam N.H."/>
            <person name="Srivastava M."/>
            <person name="Hellsten U."/>
            <person name="Dirks B."/>
            <person name="Chapman J."/>
            <person name="Salamov A."/>
            <person name="Terry A."/>
            <person name="Shapiro H."/>
            <person name="Lindquist E."/>
            <person name="Kapitonov V.V."/>
            <person name="Jurka J."/>
            <person name="Genikhovich G."/>
            <person name="Grigoriev I.V."/>
            <person name="Lucas S.M."/>
            <person name="Steele R.E."/>
            <person name="Finnerty J.R."/>
            <person name="Technau U."/>
            <person name="Martindale M.Q."/>
            <person name="Rokhsar D.S."/>
        </authorList>
    </citation>
    <scope>NUCLEOTIDE SEQUENCE [LARGE SCALE GENOMIC DNA]</scope>
    <source>
        <strain evidence="7">CH2 X CH6</strain>
    </source>
</reference>
<organism evidence="6 7">
    <name type="scientific">Nematostella vectensis</name>
    <name type="common">Starlet sea anemone</name>
    <dbReference type="NCBI Taxonomy" id="45351"/>
    <lineage>
        <taxon>Eukaryota</taxon>
        <taxon>Metazoa</taxon>
        <taxon>Cnidaria</taxon>
        <taxon>Anthozoa</taxon>
        <taxon>Hexacorallia</taxon>
        <taxon>Actiniaria</taxon>
        <taxon>Edwardsiidae</taxon>
        <taxon>Nematostella</taxon>
    </lineage>
</organism>
<evidence type="ECO:0000256" key="2">
    <source>
        <dbReference type="ARBA" id="ARBA00006524"/>
    </source>
</evidence>
<comment type="similarity">
    <text evidence="2">Belongs to the TSR2 family.</text>
</comment>
<gene>
    <name evidence="6" type="ORF">NEMVEDRAFT_v1g244694</name>
</gene>
<keyword evidence="4" id="KW-0698">rRNA processing</keyword>
<evidence type="ECO:0000256" key="3">
    <source>
        <dbReference type="ARBA" id="ARBA00017551"/>
    </source>
</evidence>
<dbReference type="GO" id="GO:0005634">
    <property type="term" value="C:nucleus"/>
    <property type="evidence" value="ECO:0000318"/>
    <property type="project" value="GO_Central"/>
</dbReference>
<evidence type="ECO:0000313" key="6">
    <source>
        <dbReference type="EMBL" id="EDO37866.1"/>
    </source>
</evidence>
<dbReference type="InterPro" id="IPR019398">
    <property type="entry name" value="Pre-rRNA_process_TSR2"/>
</dbReference>
<dbReference type="Pfam" id="PF10273">
    <property type="entry name" value="WGG"/>
    <property type="match status" value="1"/>
</dbReference>
<dbReference type="OrthoDB" id="263560at2759"/>
<dbReference type="KEGG" id="nve:5509417"/>
<dbReference type="AlphaFoldDB" id="A7SEI2"/>
<dbReference type="InParanoid" id="A7SEI2"/>
<evidence type="ECO:0000313" key="7">
    <source>
        <dbReference type="Proteomes" id="UP000001593"/>
    </source>
</evidence>
<dbReference type="STRING" id="45351.A7SEI2"/>
<dbReference type="EMBL" id="DS469637">
    <property type="protein sequence ID" value="EDO37866.1"/>
    <property type="molecule type" value="Genomic_DNA"/>
</dbReference>
<protein>
    <recommendedName>
        <fullName evidence="3">Pre-rRNA-processing protein TSR2 homolog</fullName>
    </recommendedName>
</protein>
<dbReference type="PhylomeDB" id="A7SEI2"/>
<sequence length="205" mass="23252">MATGCLNVLDRSVRLVLNNWTVLQLAVEQGFGGIDSREKARWLEDVVLHVLDENDVLDYTELEDYIGDILYNEFHTLAEDGSLTKVSQKLIMFQKLWKEGNIEVMEKEICATKPTKLSNYVKQKADHSFDGTKDQDSQTTAVSEQMEGLQIAPSSACSNCQSNQQIDEREPSTRSDSEMASSSTKTDKQQEEDGWEVVRRSKKKH</sequence>
<keyword evidence="7" id="KW-1185">Reference proteome</keyword>
<accession>A7SEI2</accession>
<dbReference type="HOGENOM" id="CLU_074896_2_2_1"/>
<proteinExistence type="inferred from homology"/>
<feature type="compositionally biased region" description="Low complexity" evidence="5">
    <location>
        <begin position="154"/>
        <end position="165"/>
    </location>
</feature>
<dbReference type="OMA" id="LAKDEWF"/>
<evidence type="ECO:0000256" key="4">
    <source>
        <dbReference type="ARBA" id="ARBA00022552"/>
    </source>
</evidence>
<dbReference type="GO" id="GO:0000462">
    <property type="term" value="P:maturation of SSU-rRNA from tricistronic rRNA transcript (SSU-rRNA, 5.8S rRNA, LSU-rRNA)"/>
    <property type="evidence" value="ECO:0000318"/>
    <property type="project" value="GO_Central"/>
</dbReference>
<comment type="function">
    <text evidence="1">May be involved in 20S pre-rRNA processing.</text>
</comment>
<name>A7SEI2_NEMVE</name>
<dbReference type="PANTHER" id="PTHR21250">
    <property type="entry name" value="PRE-RRNA-PROCESSING PROTEIN TSR2 HOMOLOG"/>
    <property type="match status" value="1"/>
</dbReference>
<feature type="compositionally biased region" description="Basic and acidic residues" evidence="5">
    <location>
        <begin position="126"/>
        <end position="136"/>
    </location>
</feature>
<feature type="region of interest" description="Disordered" evidence="5">
    <location>
        <begin position="126"/>
        <end position="205"/>
    </location>
</feature>